<name>A0A841Z017_9LIST</name>
<dbReference type="SUPFAM" id="SSF52540">
    <property type="entry name" value="P-loop containing nucleoside triphosphate hydrolases"/>
    <property type="match status" value="1"/>
</dbReference>
<proteinExistence type="inferred from homology"/>
<keyword evidence="5" id="KW-1133">Transmembrane helix</keyword>
<keyword evidence="2" id="KW-0813">Transport</keyword>
<dbReference type="CDD" id="cd00267">
    <property type="entry name" value="ABC_ATPase"/>
    <property type="match status" value="1"/>
</dbReference>
<evidence type="ECO:0000313" key="8">
    <source>
        <dbReference type="Proteomes" id="UP000564536"/>
    </source>
</evidence>
<dbReference type="GO" id="GO:0042626">
    <property type="term" value="F:ATPase-coupled transmembrane transporter activity"/>
    <property type="evidence" value="ECO:0007669"/>
    <property type="project" value="TreeGrafter"/>
</dbReference>
<evidence type="ECO:0000256" key="5">
    <source>
        <dbReference type="SAM" id="Phobius"/>
    </source>
</evidence>
<comment type="caution">
    <text evidence="7">The sequence shown here is derived from an EMBL/GenBank/DDBJ whole genome shotgun (WGS) entry which is preliminary data.</text>
</comment>
<dbReference type="SMART" id="SM00382">
    <property type="entry name" value="AAA"/>
    <property type="match status" value="1"/>
</dbReference>
<dbReference type="InterPro" id="IPR017871">
    <property type="entry name" value="ABC_transporter-like_CS"/>
</dbReference>
<keyword evidence="4 7" id="KW-0067">ATP-binding</keyword>
<feature type="transmembrane region" description="Helical" evidence="5">
    <location>
        <begin position="190"/>
        <end position="213"/>
    </location>
</feature>
<sequence>MHIIRNGIYILSGKNGAGKTTLAKDILAGNRSICCMMKQDDNQILEQETVLTNITMNVLSEEMVISFLKNHKLDYLLTKKSKYLSGGEKRLVNLLRVILSEQEVLILDEPSNDLDIVVFEKVKQIIYQVSQRKKILLITHDDRFTEYQKRLTIENGEIYDETGQLVTGKIHFDKKNEIKREIKLKPRKTYFLHVFYLLCTILFAVCLIILLVINNEDEKPTSKKGTYQLAALYSSNSSLYIDKESINTLLVQSATKFNKSKFFNDEKRINEDEYIEQSIKLKKDTYKNLFYLELYNPSSKEFIDIKAIMVDDLRRYLKLSEDTEVIVDDGTYFKNNKNPSLYVADNSILTEDFLAKAEQLGYRIKYNKALVKNQIEMEFSPILYSKVLSEVKQNDVLLTEAQVELKKDDSFYDFLAANKLYAKKILIKGYEPEILNAEVNKYSSSLELIKKVLLFIGLLLVVLFILLYMYEANYKNSYSTLAFYGYDEKELVNLRKKAYMIAEFKLFSIIVVAIVILGMWVLTHSFLIASIIVVPTIFNIIASIIIPKTVKYSIRKVNL</sequence>
<dbReference type="GO" id="GO:0005524">
    <property type="term" value="F:ATP binding"/>
    <property type="evidence" value="ECO:0007669"/>
    <property type="project" value="UniProtKB-KW"/>
</dbReference>
<dbReference type="InterPro" id="IPR027417">
    <property type="entry name" value="P-loop_NTPase"/>
</dbReference>
<dbReference type="Pfam" id="PF00005">
    <property type="entry name" value="ABC_tran"/>
    <property type="match status" value="1"/>
</dbReference>
<dbReference type="GO" id="GO:0016887">
    <property type="term" value="F:ATP hydrolysis activity"/>
    <property type="evidence" value="ECO:0007669"/>
    <property type="project" value="InterPro"/>
</dbReference>
<protein>
    <submittedName>
        <fullName evidence="7">ATP-binding cassette domain-containing protein</fullName>
    </submittedName>
</protein>
<feature type="domain" description="ABC transporter" evidence="6">
    <location>
        <begin position="4"/>
        <end position="192"/>
    </location>
</feature>
<keyword evidence="5" id="KW-0812">Transmembrane</keyword>
<accession>A0A841Z017</accession>
<dbReference type="InterPro" id="IPR003439">
    <property type="entry name" value="ABC_transporter-like_ATP-bd"/>
</dbReference>
<organism evidence="7 8">
    <name type="scientific">Listeria weihenstephanensis</name>
    <dbReference type="NCBI Taxonomy" id="1006155"/>
    <lineage>
        <taxon>Bacteria</taxon>
        <taxon>Bacillati</taxon>
        <taxon>Bacillota</taxon>
        <taxon>Bacilli</taxon>
        <taxon>Bacillales</taxon>
        <taxon>Listeriaceae</taxon>
        <taxon>Listeria</taxon>
    </lineage>
</organism>
<feature type="transmembrane region" description="Helical" evidence="5">
    <location>
        <begin position="452"/>
        <end position="470"/>
    </location>
</feature>
<reference evidence="7 8" key="1">
    <citation type="submission" date="2020-03" db="EMBL/GenBank/DDBJ databases">
        <title>Soil Listeria distribution.</title>
        <authorList>
            <person name="Liao J."/>
            <person name="Wiedmann M."/>
        </authorList>
    </citation>
    <scope>NUCLEOTIDE SEQUENCE [LARGE SCALE GENOMIC DNA]</scope>
    <source>
        <strain evidence="7 8">FSL L7-1523</strain>
    </source>
</reference>
<dbReference type="PROSITE" id="PS00211">
    <property type="entry name" value="ABC_TRANSPORTER_1"/>
    <property type="match status" value="1"/>
</dbReference>
<keyword evidence="5" id="KW-0472">Membrane</keyword>
<dbReference type="Proteomes" id="UP000564536">
    <property type="component" value="Unassembled WGS sequence"/>
</dbReference>
<evidence type="ECO:0000256" key="2">
    <source>
        <dbReference type="ARBA" id="ARBA00022448"/>
    </source>
</evidence>
<dbReference type="PROSITE" id="PS50893">
    <property type="entry name" value="ABC_TRANSPORTER_2"/>
    <property type="match status" value="1"/>
</dbReference>
<dbReference type="RefSeq" id="WP_185423918.1">
    <property type="nucleotide sequence ID" value="NZ_JAARRL010000001.1"/>
</dbReference>
<gene>
    <name evidence="7" type="ORF">HB943_00755</name>
</gene>
<feature type="transmembrane region" description="Helical" evidence="5">
    <location>
        <begin position="498"/>
        <end position="520"/>
    </location>
</feature>
<dbReference type="EMBL" id="JAARRL010000001">
    <property type="protein sequence ID" value="MBC1499111.1"/>
    <property type="molecule type" value="Genomic_DNA"/>
</dbReference>
<dbReference type="Gene3D" id="3.40.50.300">
    <property type="entry name" value="P-loop containing nucleotide triphosphate hydrolases"/>
    <property type="match status" value="1"/>
</dbReference>
<evidence type="ECO:0000256" key="1">
    <source>
        <dbReference type="ARBA" id="ARBA00005417"/>
    </source>
</evidence>
<evidence type="ECO:0000256" key="3">
    <source>
        <dbReference type="ARBA" id="ARBA00022741"/>
    </source>
</evidence>
<dbReference type="GO" id="GO:0043190">
    <property type="term" value="C:ATP-binding cassette (ABC) transporter complex"/>
    <property type="evidence" value="ECO:0007669"/>
    <property type="project" value="TreeGrafter"/>
</dbReference>
<dbReference type="AlphaFoldDB" id="A0A841Z017"/>
<dbReference type="InterPro" id="IPR003593">
    <property type="entry name" value="AAA+_ATPase"/>
</dbReference>
<evidence type="ECO:0000256" key="4">
    <source>
        <dbReference type="ARBA" id="ARBA00022840"/>
    </source>
</evidence>
<comment type="similarity">
    <text evidence="1">Belongs to the ABC transporter superfamily.</text>
</comment>
<keyword evidence="3" id="KW-0547">Nucleotide-binding</keyword>
<evidence type="ECO:0000313" key="7">
    <source>
        <dbReference type="EMBL" id="MBC1499111.1"/>
    </source>
</evidence>
<dbReference type="InterPro" id="IPR050095">
    <property type="entry name" value="ECF_ABC_transporter_ATP-bd"/>
</dbReference>
<dbReference type="PANTHER" id="PTHR43553">
    <property type="entry name" value="HEAVY METAL TRANSPORTER"/>
    <property type="match status" value="1"/>
</dbReference>
<evidence type="ECO:0000259" key="6">
    <source>
        <dbReference type="PROSITE" id="PS50893"/>
    </source>
</evidence>
<feature type="transmembrane region" description="Helical" evidence="5">
    <location>
        <begin position="526"/>
        <end position="546"/>
    </location>
</feature>